<evidence type="ECO:0000256" key="8">
    <source>
        <dbReference type="ARBA" id="ARBA00022989"/>
    </source>
</evidence>
<dbReference type="PANTHER" id="PTHR46382:SF1">
    <property type="entry name" value="PHOSPHATIDATE CYTIDYLYLTRANSFERASE"/>
    <property type="match status" value="1"/>
</dbReference>
<evidence type="ECO:0000256" key="11">
    <source>
        <dbReference type="ARBA" id="ARBA00023209"/>
    </source>
</evidence>
<feature type="transmembrane region" description="Helical" evidence="13">
    <location>
        <begin position="79"/>
        <end position="100"/>
    </location>
</feature>
<evidence type="ECO:0000256" key="9">
    <source>
        <dbReference type="ARBA" id="ARBA00023098"/>
    </source>
</evidence>
<keyword evidence="3" id="KW-1003">Cell membrane</keyword>
<dbReference type="GO" id="GO:0004605">
    <property type="term" value="F:phosphatidate cytidylyltransferase activity"/>
    <property type="evidence" value="ECO:0007669"/>
    <property type="project" value="UniProtKB-EC"/>
</dbReference>
<feature type="transmembrane region" description="Helical" evidence="13">
    <location>
        <begin position="112"/>
        <end position="136"/>
    </location>
</feature>
<dbReference type="GO" id="GO:0016024">
    <property type="term" value="P:CDP-diacylglycerol biosynthetic process"/>
    <property type="evidence" value="ECO:0007669"/>
    <property type="project" value="TreeGrafter"/>
</dbReference>
<keyword evidence="11" id="KW-0594">Phospholipid biosynthesis</keyword>
<keyword evidence="7 14" id="KW-0548">Nucleotidyltransferase</keyword>
<proteinExistence type="inferred from homology"/>
<protein>
    <submittedName>
        <fullName evidence="14">Phosphatidate cytidylyltransferase</fullName>
        <ecNumber evidence="14">2.7.7.41</ecNumber>
    </submittedName>
</protein>
<evidence type="ECO:0000256" key="3">
    <source>
        <dbReference type="ARBA" id="ARBA00022475"/>
    </source>
</evidence>
<keyword evidence="5 14" id="KW-0808">Transferase</keyword>
<accession>A0A3B1BE63</accession>
<dbReference type="Pfam" id="PF01148">
    <property type="entry name" value="CTP_transf_1"/>
    <property type="match status" value="1"/>
</dbReference>
<feature type="transmembrane region" description="Helical" evidence="13">
    <location>
        <begin position="181"/>
        <end position="199"/>
    </location>
</feature>
<keyword evidence="8 13" id="KW-1133">Transmembrane helix</keyword>
<evidence type="ECO:0000256" key="5">
    <source>
        <dbReference type="ARBA" id="ARBA00022679"/>
    </source>
</evidence>
<dbReference type="EC" id="2.7.7.41" evidence="14"/>
<evidence type="ECO:0000256" key="4">
    <source>
        <dbReference type="ARBA" id="ARBA00022516"/>
    </source>
</evidence>
<feature type="transmembrane region" description="Helical" evidence="13">
    <location>
        <begin position="12"/>
        <end position="40"/>
    </location>
</feature>
<keyword evidence="4" id="KW-0444">Lipid biosynthesis</keyword>
<keyword evidence="6 13" id="KW-0812">Transmembrane</keyword>
<gene>
    <name evidence="14" type="ORF">MNBD_GAMMA26-1152</name>
</gene>
<dbReference type="GO" id="GO:0005886">
    <property type="term" value="C:plasma membrane"/>
    <property type="evidence" value="ECO:0007669"/>
    <property type="project" value="UniProtKB-SubCell"/>
</dbReference>
<evidence type="ECO:0000256" key="10">
    <source>
        <dbReference type="ARBA" id="ARBA00023136"/>
    </source>
</evidence>
<organism evidence="14">
    <name type="scientific">hydrothermal vent metagenome</name>
    <dbReference type="NCBI Taxonomy" id="652676"/>
    <lineage>
        <taxon>unclassified sequences</taxon>
        <taxon>metagenomes</taxon>
        <taxon>ecological metagenomes</taxon>
    </lineage>
</organism>
<evidence type="ECO:0000256" key="1">
    <source>
        <dbReference type="ARBA" id="ARBA00004651"/>
    </source>
</evidence>
<keyword evidence="9" id="KW-0443">Lipid metabolism</keyword>
<keyword evidence="12" id="KW-1208">Phospholipid metabolism</keyword>
<evidence type="ECO:0000313" key="14">
    <source>
        <dbReference type="EMBL" id="VAX09688.1"/>
    </source>
</evidence>
<comment type="similarity">
    <text evidence="2">Belongs to the CDS family.</text>
</comment>
<evidence type="ECO:0000256" key="12">
    <source>
        <dbReference type="ARBA" id="ARBA00023264"/>
    </source>
</evidence>
<sequence>MLMQRLLTAALLIPLVIVGVLYLPTFWMALVFAVIVLLGALEWERLSGITNIAWKVFYLLLMAAALGWVSILLSNHEFGYWLFAIVTAGWLLEAVGLLRVKKVDRIPEGPHPVLAAVGFLVLVPAWAALVFLHGQWEQGPELVLFMLVLIWVSDSGAYFAGRRWGRVKLAPAISPGKTREGVYGALVGSILCGLLLAWMQPWIGGPLITVPLCMVTCLISVEGDLFESFVKRQAGVKDSGNLLPGHGGVLDRIDSVTAAAPVFVFGLLLL</sequence>
<name>A0A3B1BE63_9ZZZZ</name>
<dbReference type="AlphaFoldDB" id="A0A3B1BE63"/>
<feature type="transmembrane region" description="Helical" evidence="13">
    <location>
        <begin position="142"/>
        <end position="160"/>
    </location>
</feature>
<evidence type="ECO:0000256" key="2">
    <source>
        <dbReference type="ARBA" id="ARBA00010185"/>
    </source>
</evidence>
<comment type="subcellular location">
    <subcellularLocation>
        <location evidence="1">Cell membrane</location>
        <topology evidence="1">Multi-pass membrane protein</topology>
    </subcellularLocation>
</comment>
<dbReference type="PROSITE" id="PS01315">
    <property type="entry name" value="CDS"/>
    <property type="match status" value="1"/>
</dbReference>
<evidence type="ECO:0000256" key="13">
    <source>
        <dbReference type="SAM" id="Phobius"/>
    </source>
</evidence>
<keyword evidence="10 13" id="KW-0472">Membrane</keyword>
<dbReference type="InterPro" id="IPR000374">
    <property type="entry name" value="PC_trans"/>
</dbReference>
<feature type="transmembrane region" description="Helical" evidence="13">
    <location>
        <begin position="52"/>
        <end position="73"/>
    </location>
</feature>
<dbReference type="EMBL" id="UOFX01000056">
    <property type="protein sequence ID" value="VAX09688.1"/>
    <property type="molecule type" value="Genomic_DNA"/>
</dbReference>
<evidence type="ECO:0000256" key="6">
    <source>
        <dbReference type="ARBA" id="ARBA00022692"/>
    </source>
</evidence>
<reference evidence="14" key="1">
    <citation type="submission" date="2018-06" db="EMBL/GenBank/DDBJ databases">
        <authorList>
            <person name="Zhirakovskaya E."/>
        </authorList>
    </citation>
    <scope>NUCLEOTIDE SEQUENCE</scope>
</reference>
<evidence type="ECO:0000256" key="7">
    <source>
        <dbReference type="ARBA" id="ARBA00022695"/>
    </source>
</evidence>
<dbReference type="PANTHER" id="PTHR46382">
    <property type="entry name" value="PHOSPHATIDATE CYTIDYLYLTRANSFERASE"/>
    <property type="match status" value="1"/>
</dbReference>